<dbReference type="EMBL" id="JACSGT010000002">
    <property type="protein sequence ID" value="MCF2221065.1"/>
    <property type="molecule type" value="Genomic_DNA"/>
</dbReference>
<comment type="caution">
    <text evidence="3">The sequence shown here is derived from an EMBL/GenBank/DDBJ whole genome shotgun (WGS) entry which is preliminary data.</text>
</comment>
<keyword evidence="3" id="KW-0067">ATP-binding</keyword>
<dbReference type="PANTHER" id="PTHR30121">
    <property type="entry name" value="UNCHARACTERIZED PROTEIN YJGR-RELATED"/>
    <property type="match status" value="1"/>
</dbReference>
<dbReference type="SUPFAM" id="SSF52540">
    <property type="entry name" value="P-loop containing nucleoside triphosphate hydrolases"/>
    <property type="match status" value="1"/>
</dbReference>
<keyword evidence="3" id="KW-0547">Nucleotide-binding</keyword>
<evidence type="ECO:0000313" key="4">
    <source>
        <dbReference type="Proteomes" id="UP001430374"/>
    </source>
</evidence>
<evidence type="ECO:0000259" key="2">
    <source>
        <dbReference type="Pfam" id="PF01935"/>
    </source>
</evidence>
<evidence type="ECO:0000256" key="1">
    <source>
        <dbReference type="SAM" id="MobiDB-lite"/>
    </source>
</evidence>
<dbReference type="Pfam" id="PF01935">
    <property type="entry name" value="DUF87"/>
    <property type="match status" value="1"/>
</dbReference>
<feature type="compositionally biased region" description="Polar residues" evidence="1">
    <location>
        <begin position="560"/>
        <end position="575"/>
    </location>
</feature>
<dbReference type="Proteomes" id="UP001430374">
    <property type="component" value="Unassembled WGS sequence"/>
</dbReference>
<dbReference type="InterPro" id="IPR051162">
    <property type="entry name" value="T4SS_component"/>
</dbReference>
<name>A0ABS9C918_9FLAO</name>
<organism evidence="3 4">
    <name type="scientific">Chryseobacterium indicum</name>
    <dbReference type="NCBI Taxonomy" id="2766954"/>
    <lineage>
        <taxon>Bacteria</taxon>
        <taxon>Pseudomonadati</taxon>
        <taxon>Bacteroidota</taxon>
        <taxon>Flavobacteriia</taxon>
        <taxon>Flavobacteriales</taxon>
        <taxon>Weeksellaceae</taxon>
        <taxon>Chryseobacterium group</taxon>
        <taxon>Chryseobacterium</taxon>
    </lineage>
</organism>
<dbReference type="Gene3D" id="3.40.50.300">
    <property type="entry name" value="P-loop containing nucleotide triphosphate hydrolases"/>
    <property type="match status" value="2"/>
</dbReference>
<feature type="region of interest" description="Disordered" evidence="1">
    <location>
        <begin position="558"/>
        <end position="621"/>
    </location>
</feature>
<feature type="compositionally biased region" description="Polar residues" evidence="1">
    <location>
        <begin position="585"/>
        <end position="609"/>
    </location>
</feature>
<feature type="domain" description="Helicase HerA central" evidence="2">
    <location>
        <begin position="154"/>
        <end position="384"/>
    </location>
</feature>
<proteinExistence type="predicted"/>
<evidence type="ECO:0000313" key="3">
    <source>
        <dbReference type="EMBL" id="MCF2221065.1"/>
    </source>
</evidence>
<dbReference type="InterPro" id="IPR027417">
    <property type="entry name" value="P-loop_NTPase"/>
</dbReference>
<protein>
    <submittedName>
        <fullName evidence="3">ATP-binding protein</fullName>
    </submittedName>
</protein>
<gene>
    <name evidence="3" type="ORF">H9Q08_17400</name>
</gene>
<keyword evidence="4" id="KW-1185">Reference proteome</keyword>
<dbReference type="CDD" id="cd01127">
    <property type="entry name" value="TrwB_TraG_TraD_VirD4"/>
    <property type="match status" value="1"/>
</dbReference>
<reference evidence="3" key="1">
    <citation type="submission" date="2021-08" db="EMBL/GenBank/DDBJ databases">
        <title>Complete genome sequence of Chryseobacterium sp strain PS-8.</title>
        <authorList>
            <person name="Das S.K."/>
        </authorList>
    </citation>
    <scope>NUCLEOTIDE SEQUENCE</scope>
    <source>
        <strain evidence="3">PS-8</strain>
    </source>
</reference>
<accession>A0ABS9C918</accession>
<dbReference type="InterPro" id="IPR002789">
    <property type="entry name" value="HerA_central"/>
</dbReference>
<sequence length="621" mass="71187">MKTEDLRHWNQNACLWHITDFDTIEAGSYFLGELSEIRESLLAKHIRKTDARLEKIPAHSAEFTSLLKTRFLSFAEYTALMESSQSDGQVHSTGATSKTHPVKGSSFAKLYFDLLKKSRYSPLLYQSNHHENNYLELFKIFLPQTQDFFFTLRPVPLKLKDMERHTFISGKSGSGKTELMKALFMQIQQHTHDKQQASLVFLDVHGDVTESLLSLRLNLQKPERLIYIDPSFSREKVPCINPFYYKTEDPVTADLMCQQFCKAFIELMGESGLSLQMEVLLKPCIYVLLTNGNFGLSDLLDFFDEGRNEKLIELGKQTTHHTYRQFFESAFSNKKFALTKLSIYARLQSLLNHYVFYQMLNGKPTINFQQALDEGKVILVNLSKGKISEQSSKALGKLIMATLLSVALQRAYVPESKRKNFYLMVDEAHNFTTEIFETILSESRKYRLFITLATQSVTQFSNSLRDMVLNNTAVKFLGINGMPALKAQAGDFGLTYGQLQELRPYEFYLKIDHHTAIKIKSPDFLLKNPKRYFLLSNEVKSLKEYVLNQSGVYRPVFNPASEQMHGNNLHIQNPVSKEDKKKETNTNASSPIIHSQNSENSQTETPQNESPKKGLPAKYKL</sequence>
<dbReference type="GO" id="GO:0005524">
    <property type="term" value="F:ATP binding"/>
    <property type="evidence" value="ECO:0007669"/>
    <property type="project" value="UniProtKB-KW"/>
</dbReference>
<dbReference type="RefSeq" id="WP_235132411.1">
    <property type="nucleotide sequence ID" value="NZ_JACSGT010000002.1"/>
</dbReference>
<dbReference type="PANTHER" id="PTHR30121:SF6">
    <property type="entry name" value="SLR6007 PROTEIN"/>
    <property type="match status" value="1"/>
</dbReference>